<evidence type="ECO:0000259" key="15">
    <source>
        <dbReference type="PROSITE" id="PS50109"/>
    </source>
</evidence>
<dbReference type="Pfam" id="PF02518">
    <property type="entry name" value="HATPase_c"/>
    <property type="match status" value="1"/>
</dbReference>
<evidence type="ECO:0000256" key="4">
    <source>
        <dbReference type="ARBA" id="ARBA00022553"/>
    </source>
</evidence>
<dbReference type="OrthoDB" id="9809567at2"/>
<evidence type="ECO:0000256" key="5">
    <source>
        <dbReference type="ARBA" id="ARBA00022679"/>
    </source>
</evidence>
<sequence length="362" mass="40627">MRSMRRIDPCRSIRGMLLVLLLPAAIGLMGAAWVIHGMLLDRMVSNFVETHLQGDHPETMTSDNVASLNAGQRELHWWTAGVSVLLLALLAAAIWFAIRIALRSVHRLKAALRALQQGERERLDVDAPEEFQSLVDELNRLLESLEHRLDRSRDALANLSHSVKTPIAAVRQVLEDPGRELDADLRAQLARRLSEIDRQLEAEMRRSRFAGAQAGRGACPVTQARDLLWMLGRLYPERDFELDTDLSEDRRWPMEEQDLNELLGNLLDNAGKWAERRVLLSLVETPDWLEIQVADDGQGVPEDQLQRLGTRGLRLDEQAPGHGLGLAIVRDTVSRYGGDVVFSSRMQGGLCVQVRLPSVMAL</sequence>
<evidence type="ECO:0000256" key="13">
    <source>
        <dbReference type="SAM" id="Coils"/>
    </source>
</evidence>
<evidence type="ECO:0000256" key="8">
    <source>
        <dbReference type="ARBA" id="ARBA00022777"/>
    </source>
</evidence>
<name>A0A2A2EX56_9GAMM</name>
<evidence type="ECO:0000256" key="9">
    <source>
        <dbReference type="ARBA" id="ARBA00022840"/>
    </source>
</evidence>
<dbReference type="Gene3D" id="3.30.565.10">
    <property type="entry name" value="Histidine kinase-like ATPase, C-terminal domain"/>
    <property type="match status" value="1"/>
</dbReference>
<evidence type="ECO:0000313" key="17">
    <source>
        <dbReference type="EMBL" id="PAU77044.1"/>
    </source>
</evidence>
<keyword evidence="8 17" id="KW-0418">Kinase</keyword>
<comment type="subcellular location">
    <subcellularLocation>
        <location evidence="2">Membrane</location>
    </subcellularLocation>
</comment>
<evidence type="ECO:0000256" key="12">
    <source>
        <dbReference type="ARBA" id="ARBA00023136"/>
    </source>
</evidence>
<dbReference type="InterPro" id="IPR050428">
    <property type="entry name" value="TCS_sensor_his_kinase"/>
</dbReference>
<dbReference type="InterPro" id="IPR003660">
    <property type="entry name" value="HAMP_dom"/>
</dbReference>
<dbReference type="AlphaFoldDB" id="A0A2A2EX56"/>
<dbReference type="GO" id="GO:0000155">
    <property type="term" value="F:phosphorelay sensor kinase activity"/>
    <property type="evidence" value="ECO:0007669"/>
    <property type="project" value="InterPro"/>
</dbReference>
<dbReference type="SUPFAM" id="SSF55874">
    <property type="entry name" value="ATPase domain of HSP90 chaperone/DNA topoisomerase II/histidine kinase"/>
    <property type="match status" value="1"/>
</dbReference>
<keyword evidence="10 14" id="KW-1133">Transmembrane helix</keyword>
<evidence type="ECO:0000256" key="2">
    <source>
        <dbReference type="ARBA" id="ARBA00004370"/>
    </source>
</evidence>
<dbReference type="Proteomes" id="UP000218896">
    <property type="component" value="Unassembled WGS sequence"/>
</dbReference>
<protein>
    <recommendedName>
        <fullName evidence="3">histidine kinase</fullName>
        <ecNumber evidence="3">2.7.13.3</ecNumber>
    </recommendedName>
</protein>
<dbReference type="PROSITE" id="PS50109">
    <property type="entry name" value="HIS_KIN"/>
    <property type="match status" value="1"/>
</dbReference>
<evidence type="ECO:0000313" key="18">
    <source>
        <dbReference type="Proteomes" id="UP000218896"/>
    </source>
</evidence>
<dbReference type="SUPFAM" id="SSF47384">
    <property type="entry name" value="Homodimeric domain of signal transducing histidine kinase"/>
    <property type="match status" value="1"/>
</dbReference>
<proteinExistence type="predicted"/>
<dbReference type="EMBL" id="NSKD01000010">
    <property type="protein sequence ID" value="PAU77044.1"/>
    <property type="molecule type" value="Genomic_DNA"/>
</dbReference>
<organism evidence="17 18">
    <name type="scientific">Halovibrio salipaludis</name>
    <dbReference type="NCBI Taxonomy" id="2032626"/>
    <lineage>
        <taxon>Bacteria</taxon>
        <taxon>Pseudomonadati</taxon>
        <taxon>Pseudomonadota</taxon>
        <taxon>Gammaproteobacteria</taxon>
        <taxon>Oceanospirillales</taxon>
        <taxon>Halomonadaceae</taxon>
        <taxon>Halovibrio</taxon>
    </lineage>
</organism>
<dbReference type="InterPro" id="IPR004358">
    <property type="entry name" value="Sig_transdc_His_kin-like_C"/>
</dbReference>
<comment type="catalytic activity">
    <reaction evidence="1">
        <text>ATP + protein L-histidine = ADP + protein N-phospho-L-histidine.</text>
        <dbReference type="EC" id="2.7.13.3"/>
    </reaction>
</comment>
<evidence type="ECO:0000256" key="3">
    <source>
        <dbReference type="ARBA" id="ARBA00012438"/>
    </source>
</evidence>
<keyword evidence="12 14" id="KW-0472">Membrane</keyword>
<dbReference type="InterPro" id="IPR003594">
    <property type="entry name" value="HATPase_dom"/>
</dbReference>
<dbReference type="GO" id="GO:0005886">
    <property type="term" value="C:plasma membrane"/>
    <property type="evidence" value="ECO:0007669"/>
    <property type="project" value="TreeGrafter"/>
</dbReference>
<dbReference type="InterPro" id="IPR036097">
    <property type="entry name" value="HisK_dim/P_sf"/>
</dbReference>
<gene>
    <name evidence="17" type="ORF">CK501_15095</name>
</gene>
<feature type="domain" description="HAMP" evidence="16">
    <location>
        <begin position="99"/>
        <end position="150"/>
    </location>
</feature>
<dbReference type="InterPro" id="IPR005467">
    <property type="entry name" value="His_kinase_dom"/>
</dbReference>
<reference evidence="17 18" key="1">
    <citation type="submission" date="2017-08" db="EMBL/GenBank/DDBJ databases">
        <title>Halovibrio sewagensis sp. nov., isolated from wastewater of high salinity.</title>
        <authorList>
            <person name="Dong X."/>
            <person name="Zhang G."/>
        </authorList>
    </citation>
    <scope>NUCLEOTIDE SEQUENCE [LARGE SCALE GENOMIC DNA]</scope>
    <source>
        <strain evidence="17 18">YL5-2</strain>
    </source>
</reference>
<dbReference type="Gene3D" id="1.10.287.130">
    <property type="match status" value="1"/>
</dbReference>
<evidence type="ECO:0000256" key="10">
    <source>
        <dbReference type="ARBA" id="ARBA00022989"/>
    </source>
</evidence>
<keyword evidence="13" id="KW-0175">Coiled coil</keyword>
<keyword evidence="18" id="KW-1185">Reference proteome</keyword>
<dbReference type="CDD" id="cd16954">
    <property type="entry name" value="HATPase_PhoQ-like"/>
    <property type="match status" value="1"/>
</dbReference>
<keyword evidence="4" id="KW-0597">Phosphoprotein</keyword>
<feature type="transmembrane region" description="Helical" evidence="14">
    <location>
        <begin position="77"/>
        <end position="98"/>
    </location>
</feature>
<comment type="caution">
    <text evidence="17">The sequence shown here is derived from an EMBL/GenBank/DDBJ whole genome shotgun (WGS) entry which is preliminary data.</text>
</comment>
<evidence type="ECO:0000256" key="6">
    <source>
        <dbReference type="ARBA" id="ARBA00022692"/>
    </source>
</evidence>
<keyword evidence="5" id="KW-0808">Transferase</keyword>
<dbReference type="InterPro" id="IPR058619">
    <property type="entry name" value="PhoQ/CarS-like_HATPase"/>
</dbReference>
<keyword evidence="11" id="KW-0902">Two-component regulatory system</keyword>
<dbReference type="PRINTS" id="PR00344">
    <property type="entry name" value="BCTRLSENSOR"/>
</dbReference>
<dbReference type="SMART" id="SM00387">
    <property type="entry name" value="HATPase_c"/>
    <property type="match status" value="1"/>
</dbReference>
<feature type="coiled-coil region" evidence="13">
    <location>
        <begin position="135"/>
        <end position="162"/>
    </location>
</feature>
<dbReference type="PROSITE" id="PS50885">
    <property type="entry name" value="HAMP"/>
    <property type="match status" value="1"/>
</dbReference>
<dbReference type="EC" id="2.7.13.3" evidence="3"/>
<evidence type="ECO:0000256" key="14">
    <source>
        <dbReference type="SAM" id="Phobius"/>
    </source>
</evidence>
<evidence type="ECO:0000256" key="11">
    <source>
        <dbReference type="ARBA" id="ARBA00023012"/>
    </source>
</evidence>
<evidence type="ECO:0000256" key="1">
    <source>
        <dbReference type="ARBA" id="ARBA00000085"/>
    </source>
</evidence>
<evidence type="ECO:0000256" key="7">
    <source>
        <dbReference type="ARBA" id="ARBA00022741"/>
    </source>
</evidence>
<keyword evidence="9" id="KW-0067">ATP-binding</keyword>
<keyword evidence="7" id="KW-0547">Nucleotide-binding</keyword>
<dbReference type="PANTHER" id="PTHR45436">
    <property type="entry name" value="SENSOR HISTIDINE KINASE YKOH"/>
    <property type="match status" value="1"/>
</dbReference>
<feature type="domain" description="Histidine kinase" evidence="15">
    <location>
        <begin position="158"/>
        <end position="360"/>
    </location>
</feature>
<accession>A0A2A2EX56</accession>
<dbReference type="PANTHER" id="PTHR45436:SF5">
    <property type="entry name" value="SENSOR HISTIDINE KINASE TRCS"/>
    <property type="match status" value="1"/>
</dbReference>
<keyword evidence="6 14" id="KW-0812">Transmembrane</keyword>
<evidence type="ECO:0000259" key="16">
    <source>
        <dbReference type="PROSITE" id="PS50885"/>
    </source>
</evidence>
<dbReference type="InterPro" id="IPR036890">
    <property type="entry name" value="HATPase_C_sf"/>
</dbReference>